<evidence type="ECO:0000256" key="6">
    <source>
        <dbReference type="ARBA" id="ARBA00026121"/>
    </source>
</evidence>
<dbReference type="Pfam" id="PF00501">
    <property type="entry name" value="AMP-binding"/>
    <property type="match status" value="1"/>
</dbReference>
<evidence type="ECO:0000256" key="3">
    <source>
        <dbReference type="ARBA" id="ARBA00022741"/>
    </source>
</evidence>
<evidence type="ECO:0000313" key="9">
    <source>
        <dbReference type="Proteomes" id="UP000759131"/>
    </source>
</evidence>
<dbReference type="OrthoDB" id="6503255at2759"/>
<evidence type="ECO:0000256" key="4">
    <source>
        <dbReference type="ARBA" id="ARBA00022832"/>
    </source>
</evidence>
<evidence type="ECO:0000256" key="5">
    <source>
        <dbReference type="ARBA" id="ARBA00022840"/>
    </source>
</evidence>
<keyword evidence="3" id="KW-0547">Nucleotide-binding</keyword>
<dbReference type="GO" id="GO:0005783">
    <property type="term" value="C:endoplasmic reticulum"/>
    <property type="evidence" value="ECO:0007669"/>
    <property type="project" value="TreeGrafter"/>
</dbReference>
<dbReference type="GO" id="GO:0005811">
    <property type="term" value="C:lipid droplet"/>
    <property type="evidence" value="ECO:0007669"/>
    <property type="project" value="TreeGrafter"/>
</dbReference>
<keyword evidence="5" id="KW-0067">ATP-binding</keyword>
<dbReference type="GO" id="GO:0030182">
    <property type="term" value="P:neuron differentiation"/>
    <property type="evidence" value="ECO:0007669"/>
    <property type="project" value="TreeGrafter"/>
</dbReference>
<protein>
    <recommendedName>
        <fullName evidence="6">long-chain-fatty-acid--CoA ligase</fullName>
        <ecNumber evidence="6">6.2.1.3</ecNumber>
    </recommendedName>
</protein>
<name>A0A7R9LSV5_9ACAR</name>
<dbReference type="SUPFAM" id="SSF56801">
    <property type="entry name" value="Acetyl-CoA synthetase-like"/>
    <property type="match status" value="1"/>
</dbReference>
<accession>A0A7R9LSV5</accession>
<dbReference type="EMBL" id="CAJPIZ010039082">
    <property type="protein sequence ID" value="CAG2121380.1"/>
    <property type="molecule type" value="Genomic_DNA"/>
</dbReference>
<organism evidence="8">
    <name type="scientific">Medioppia subpectinata</name>
    <dbReference type="NCBI Taxonomy" id="1979941"/>
    <lineage>
        <taxon>Eukaryota</taxon>
        <taxon>Metazoa</taxon>
        <taxon>Ecdysozoa</taxon>
        <taxon>Arthropoda</taxon>
        <taxon>Chelicerata</taxon>
        <taxon>Arachnida</taxon>
        <taxon>Acari</taxon>
        <taxon>Acariformes</taxon>
        <taxon>Sarcoptiformes</taxon>
        <taxon>Oribatida</taxon>
        <taxon>Brachypylina</taxon>
        <taxon>Oppioidea</taxon>
        <taxon>Oppiidae</taxon>
        <taxon>Medioppia</taxon>
    </lineage>
</organism>
<evidence type="ECO:0000256" key="1">
    <source>
        <dbReference type="ARBA" id="ARBA00006432"/>
    </source>
</evidence>
<evidence type="ECO:0000313" key="8">
    <source>
        <dbReference type="EMBL" id="CAD7647195.1"/>
    </source>
</evidence>
<dbReference type="InterPro" id="IPR000873">
    <property type="entry name" value="AMP-dep_synth/lig_dom"/>
</dbReference>
<dbReference type="PANTHER" id="PTHR43272">
    <property type="entry name" value="LONG-CHAIN-FATTY-ACID--COA LIGASE"/>
    <property type="match status" value="1"/>
</dbReference>
<reference evidence="8" key="1">
    <citation type="submission" date="2020-11" db="EMBL/GenBank/DDBJ databases">
        <authorList>
            <person name="Tran Van P."/>
        </authorList>
    </citation>
    <scope>NUCLEOTIDE SEQUENCE</scope>
</reference>
<feature type="non-terminal residue" evidence="8">
    <location>
        <position position="314"/>
    </location>
</feature>
<dbReference type="Gene3D" id="3.40.50.12780">
    <property type="entry name" value="N-terminal domain of ligase-like"/>
    <property type="match status" value="1"/>
</dbReference>
<dbReference type="Proteomes" id="UP000759131">
    <property type="component" value="Unassembled WGS sequence"/>
</dbReference>
<dbReference type="GO" id="GO:0005524">
    <property type="term" value="F:ATP binding"/>
    <property type="evidence" value="ECO:0007669"/>
    <property type="project" value="UniProtKB-KW"/>
</dbReference>
<keyword evidence="4" id="KW-0276">Fatty acid metabolism</keyword>
<keyword evidence="4" id="KW-0443">Lipid metabolism</keyword>
<gene>
    <name evidence="8" type="ORF">OSB1V03_LOCUS21326</name>
</gene>
<dbReference type="GO" id="GO:0005886">
    <property type="term" value="C:plasma membrane"/>
    <property type="evidence" value="ECO:0007669"/>
    <property type="project" value="TreeGrafter"/>
</dbReference>
<dbReference type="PANTHER" id="PTHR43272:SF83">
    <property type="entry name" value="ACYL-COA SYNTHETASE LONG-CHAIN, ISOFORM J"/>
    <property type="match status" value="1"/>
</dbReference>
<dbReference type="InterPro" id="IPR042099">
    <property type="entry name" value="ANL_N_sf"/>
</dbReference>
<keyword evidence="2" id="KW-0436">Ligase</keyword>
<dbReference type="GO" id="GO:0035336">
    <property type="term" value="P:long-chain fatty-acyl-CoA metabolic process"/>
    <property type="evidence" value="ECO:0007669"/>
    <property type="project" value="TreeGrafter"/>
</dbReference>
<dbReference type="AlphaFoldDB" id="A0A7R9LSV5"/>
<proteinExistence type="inferred from homology"/>
<evidence type="ECO:0000256" key="2">
    <source>
        <dbReference type="ARBA" id="ARBA00022598"/>
    </source>
</evidence>
<sequence length="314" mass="34242">GLAKGQLGDARLLQPTSMTAVPLVLDRILKEIYEKLNSRSPISAPLFTYLMEYKIRWKTRGYDTPIVNRLLCKKIAEAVGGNLEYIMVGGAALNPRTQALLKAALNCKQITQGYGATETCGGVTGMYADDLTYGSIGIPLEGANMKLVDWADGGYLTKDKPNPRGELMIGGDLVGDGYYKAPELTAEAFVTDSDGLRWFYTGDIAEVFPDGHFRIIDRKKDLTKVSNGEYISLGKIEASLKSSKLVENICVVANSEANYVIALVTPNNKALFSLGQELGLPASYGREQLCAEPSVCDRVLESIRESAQLNDLKR</sequence>
<dbReference type="EC" id="6.2.1.3" evidence="6"/>
<evidence type="ECO:0000259" key="7">
    <source>
        <dbReference type="Pfam" id="PF00501"/>
    </source>
</evidence>
<feature type="domain" description="AMP-dependent synthetase/ligase" evidence="7">
    <location>
        <begin position="11"/>
        <end position="179"/>
    </location>
</feature>
<dbReference type="GO" id="GO:0090433">
    <property type="term" value="F:palmitoyl-CoA ligase activity"/>
    <property type="evidence" value="ECO:0007669"/>
    <property type="project" value="TreeGrafter"/>
</dbReference>
<keyword evidence="9" id="KW-1185">Reference proteome</keyword>
<feature type="non-terminal residue" evidence="8">
    <location>
        <position position="1"/>
    </location>
</feature>
<comment type="similarity">
    <text evidence="1">Belongs to the ATP-dependent AMP-binding enzyme family.</text>
</comment>
<dbReference type="EMBL" id="OC893657">
    <property type="protein sequence ID" value="CAD7647195.1"/>
    <property type="molecule type" value="Genomic_DNA"/>
</dbReference>